<dbReference type="AlphaFoldDB" id="A0A9W6R226"/>
<comment type="caution">
    <text evidence="1">The sequence shown here is derived from an EMBL/GenBank/DDBJ whole genome shotgun (WGS) entry which is preliminary data.</text>
</comment>
<dbReference type="EMBL" id="BSTI01000007">
    <property type="protein sequence ID" value="GLY66960.1"/>
    <property type="molecule type" value="Genomic_DNA"/>
</dbReference>
<gene>
    <name evidence="1" type="ORF">Atai01_35790</name>
</gene>
<evidence type="ECO:0000313" key="1">
    <source>
        <dbReference type="EMBL" id="GLY66960.1"/>
    </source>
</evidence>
<evidence type="ECO:0000313" key="2">
    <source>
        <dbReference type="Proteomes" id="UP001165136"/>
    </source>
</evidence>
<accession>A0A9W6R226</accession>
<protein>
    <submittedName>
        <fullName evidence="1">Uncharacterized protein</fullName>
    </submittedName>
</protein>
<name>A0A9W6R226_9PSEU</name>
<organism evidence="1 2">
    <name type="scientific">Amycolatopsis taiwanensis</name>
    <dbReference type="NCBI Taxonomy" id="342230"/>
    <lineage>
        <taxon>Bacteria</taxon>
        <taxon>Bacillati</taxon>
        <taxon>Actinomycetota</taxon>
        <taxon>Actinomycetes</taxon>
        <taxon>Pseudonocardiales</taxon>
        <taxon>Pseudonocardiaceae</taxon>
        <taxon>Amycolatopsis</taxon>
    </lineage>
</organism>
<reference evidence="1" key="1">
    <citation type="submission" date="2023-03" db="EMBL/GenBank/DDBJ databases">
        <title>Amycolatopsis taiwanensis NBRC 103393.</title>
        <authorList>
            <person name="Ichikawa N."/>
            <person name="Sato H."/>
            <person name="Tonouchi N."/>
        </authorList>
    </citation>
    <scope>NUCLEOTIDE SEQUENCE</scope>
    <source>
        <strain evidence="1">NBRC 103393</strain>
    </source>
</reference>
<proteinExistence type="predicted"/>
<dbReference type="Proteomes" id="UP001165136">
    <property type="component" value="Unassembled WGS sequence"/>
</dbReference>
<sequence length="51" mass="5510">MLASSWPMNAPKHTVATANHPAFGCSRTRAGRGRSLGITTKRLTNMILSQN</sequence>
<keyword evidence="2" id="KW-1185">Reference proteome</keyword>